<dbReference type="KEGG" id="eiv:EIN_208500"/>
<proteinExistence type="predicted"/>
<dbReference type="RefSeq" id="XP_004261269.1">
    <property type="nucleotide sequence ID" value="XM_004261221.1"/>
</dbReference>
<dbReference type="GeneID" id="14893481"/>
<keyword evidence="2" id="KW-1185">Reference proteome</keyword>
<gene>
    <name evidence="1" type="ORF">EIN_208500</name>
</gene>
<dbReference type="EMBL" id="KB206211">
    <property type="protein sequence ID" value="ELP94498.1"/>
    <property type="molecule type" value="Genomic_DNA"/>
</dbReference>
<dbReference type="OrthoDB" id="33177at2759"/>
<dbReference type="Gene3D" id="3.80.10.10">
    <property type="entry name" value="Ribonuclease Inhibitor"/>
    <property type="match status" value="1"/>
</dbReference>
<evidence type="ECO:0000313" key="1">
    <source>
        <dbReference type="EMBL" id="ELP94498.1"/>
    </source>
</evidence>
<organism evidence="1 2">
    <name type="scientific">Entamoeba invadens IP1</name>
    <dbReference type="NCBI Taxonomy" id="370355"/>
    <lineage>
        <taxon>Eukaryota</taxon>
        <taxon>Amoebozoa</taxon>
        <taxon>Evosea</taxon>
        <taxon>Archamoebae</taxon>
        <taxon>Mastigamoebida</taxon>
        <taxon>Entamoebidae</taxon>
        <taxon>Entamoeba</taxon>
    </lineage>
</organism>
<dbReference type="InterPro" id="IPR032675">
    <property type="entry name" value="LRR_dom_sf"/>
</dbReference>
<dbReference type="Pfam" id="PF13306">
    <property type="entry name" value="LRR_5"/>
    <property type="match status" value="1"/>
</dbReference>
<dbReference type="Gene3D" id="3.40.50.12480">
    <property type="match status" value="1"/>
</dbReference>
<sequence>MPIRLDRYYVMIISKYLKDVGDFIKLVHVCKKFAEIPAMFHYNPVSMKGKNKFFSNIETLHLYSKYDEDDDRYTKCVYEYILSYSKYLELKSDRSKFKKVRYTNADYLKYKTFEGATILSNGCFSFKFLSSTQQIFDMHNILSFGTQCFYKNTSLQEIHLDKRLTVLPSECFSECKNLKEIDLFYVTNIGEKCFEECSKLSSIILAKSLDNIGSNAFLHCYNIKNVTTNGFKKLNTLINLSSFEAFKTLNPSISLSFYDVFHWKNSQNALFEYPISQIESQAFLIMV</sequence>
<dbReference type="Proteomes" id="UP000014680">
    <property type="component" value="Unassembled WGS sequence"/>
</dbReference>
<dbReference type="SUPFAM" id="SSF52058">
    <property type="entry name" value="L domain-like"/>
    <property type="match status" value="1"/>
</dbReference>
<dbReference type="InterPro" id="IPR026906">
    <property type="entry name" value="LRR_5"/>
</dbReference>
<dbReference type="InterPro" id="IPR053139">
    <property type="entry name" value="Surface_bspA-like"/>
</dbReference>
<dbReference type="AlphaFoldDB" id="L7FP29"/>
<protein>
    <recommendedName>
        <fullName evidence="3">Leucine rich repeat containing protein BspA family protein</fullName>
    </recommendedName>
</protein>
<dbReference type="PANTHER" id="PTHR45661">
    <property type="entry name" value="SURFACE ANTIGEN"/>
    <property type="match status" value="1"/>
</dbReference>
<name>L7FP29_ENTIV</name>
<evidence type="ECO:0000313" key="2">
    <source>
        <dbReference type="Proteomes" id="UP000014680"/>
    </source>
</evidence>
<dbReference type="VEuPathDB" id="AmoebaDB:EIN_208500"/>
<dbReference type="PANTHER" id="PTHR45661:SF3">
    <property type="entry name" value="IG-LIKE DOMAIN-CONTAINING PROTEIN"/>
    <property type="match status" value="1"/>
</dbReference>
<reference evidence="1 2" key="1">
    <citation type="submission" date="2012-10" db="EMBL/GenBank/DDBJ databases">
        <authorList>
            <person name="Zafar N."/>
            <person name="Inman J."/>
            <person name="Hall N."/>
            <person name="Lorenzi H."/>
            <person name="Caler E."/>
        </authorList>
    </citation>
    <scope>NUCLEOTIDE SEQUENCE [LARGE SCALE GENOMIC DNA]</scope>
    <source>
        <strain evidence="1 2">IP1</strain>
    </source>
</reference>
<accession>L7FP29</accession>
<evidence type="ECO:0008006" key="3">
    <source>
        <dbReference type="Google" id="ProtNLM"/>
    </source>
</evidence>